<feature type="region of interest" description="Disordered" evidence="6">
    <location>
        <begin position="522"/>
        <end position="626"/>
    </location>
</feature>
<protein>
    <recommendedName>
        <fullName evidence="7">BZIP domain-containing protein</fullName>
    </recommendedName>
</protein>
<dbReference type="GO" id="GO:0005634">
    <property type="term" value="C:nucleus"/>
    <property type="evidence" value="ECO:0007669"/>
    <property type="project" value="TreeGrafter"/>
</dbReference>
<feature type="compositionally biased region" description="Polar residues" evidence="6">
    <location>
        <begin position="655"/>
        <end position="665"/>
    </location>
</feature>
<dbReference type="FunFam" id="1.20.5.170:FF:000025">
    <property type="entry name" value="nuclear factor interleukin-3-regulated protein-like"/>
    <property type="match status" value="1"/>
</dbReference>
<sequence length="740" mass="80882">MVTMTTETNILPFAFSFAPQQQTCSDVSSETGSAQSPFTMSTAMAPNISGSGNDVTTTYNQKMPADSCDYDPYGSYLSASDRDRKQREFIPDSKKDDKYWERRRKNNEAAKRSREKRRQNDILMEHRINLLNAQNNKLRQQLVELKMRFGLPLDDTDQTVGLDGVLLSPLSNGTQQQSSLMSGLTMTTEPRLRHSYKHITSDSLSQTSEVRQNMKRRASFEEDPKIPLSNGPHCDSNNSPANRPNGDGPQNQHSATLPTTSPNSNNVSTCSPPNGDSLPPKASQPLLPNLPQLGILDSTDLLTLKRIFSTLAMGANNLESLPPSSGGQTPSSPLLLDGIPTTSTVSSTLDPATAATAAWLFRQTMLLPTTHPLNIPSSGENHASATNGSHMEPSFLSNTLGSTSPLLQLTVVNSPQQPSTRTAESVETPLDLSLCMTAMNSDHQSNSGGLSSSSESKLLDKRYQDRRRRNNEAVRRCRENKRARMMGRAEVTDRLQTENRVLRTELTGLSLEVKALRKLLSTDKQQSPISKGSPAQSLSPLILKRSTSDSEASGDVQMNDRRDKQESGPLSVGDSAITTSVKEETGTEQREVRSEEVLTAISGHNGENDSVEVMDEESSTKSEESLMTADAPESLGSLNGLGNDIHSSELKLSDSRVTNGKCSRSSPHHAPRIQPQFSRGRRRLSKLTSGGRRGISSSDVSSVNGTNWLDDRCQATEFAQSIVRVHEFSTVRKSEDFIAS</sequence>
<dbReference type="PROSITE" id="PS50217">
    <property type="entry name" value="BZIP"/>
    <property type="match status" value="2"/>
</dbReference>
<dbReference type="PANTHER" id="PTHR15284">
    <property type="entry name" value="NUCLEAR FACTOR INTERLEUKIN-3-REGULATED PROTEIN"/>
    <property type="match status" value="1"/>
</dbReference>
<dbReference type="InterPro" id="IPR004827">
    <property type="entry name" value="bZIP"/>
</dbReference>
<feature type="compositionally biased region" description="Polar residues" evidence="6">
    <location>
        <begin position="235"/>
        <end position="274"/>
    </location>
</feature>
<dbReference type="GO" id="GO:0007623">
    <property type="term" value="P:circadian rhythm"/>
    <property type="evidence" value="ECO:0007669"/>
    <property type="project" value="TreeGrafter"/>
</dbReference>
<dbReference type="AlphaFoldDB" id="A0AAV2TT84"/>
<evidence type="ECO:0000256" key="4">
    <source>
        <dbReference type="ARBA" id="ARBA00023163"/>
    </source>
</evidence>
<gene>
    <name evidence="8" type="ORF">CDAUBV1_LOCUS15925</name>
</gene>
<dbReference type="CDD" id="cd14694">
    <property type="entry name" value="bZIP_NFIL3"/>
    <property type="match status" value="1"/>
</dbReference>
<dbReference type="GO" id="GO:0003700">
    <property type="term" value="F:DNA-binding transcription factor activity"/>
    <property type="evidence" value="ECO:0007669"/>
    <property type="project" value="InterPro"/>
</dbReference>
<feature type="compositionally biased region" description="Low complexity" evidence="6">
    <location>
        <begin position="441"/>
        <end position="456"/>
    </location>
</feature>
<evidence type="ECO:0000256" key="2">
    <source>
        <dbReference type="ARBA" id="ARBA00023015"/>
    </source>
</evidence>
<dbReference type="InterPro" id="IPR046347">
    <property type="entry name" value="bZIP_sf"/>
</dbReference>
<organism evidence="8 9">
    <name type="scientific">Calicophoron daubneyi</name>
    <name type="common">Rumen fluke</name>
    <name type="synonym">Paramphistomum daubneyi</name>
    <dbReference type="NCBI Taxonomy" id="300641"/>
    <lineage>
        <taxon>Eukaryota</taxon>
        <taxon>Metazoa</taxon>
        <taxon>Spiralia</taxon>
        <taxon>Lophotrochozoa</taxon>
        <taxon>Platyhelminthes</taxon>
        <taxon>Trematoda</taxon>
        <taxon>Digenea</taxon>
        <taxon>Plagiorchiida</taxon>
        <taxon>Pronocephalata</taxon>
        <taxon>Paramphistomoidea</taxon>
        <taxon>Paramphistomidae</taxon>
        <taxon>Calicophoron</taxon>
    </lineage>
</organism>
<keyword evidence="2" id="KW-0805">Transcription regulation</keyword>
<evidence type="ECO:0000256" key="5">
    <source>
        <dbReference type="ARBA" id="ARBA00023242"/>
    </source>
</evidence>
<evidence type="ECO:0000256" key="3">
    <source>
        <dbReference type="ARBA" id="ARBA00023125"/>
    </source>
</evidence>
<dbReference type="InterPro" id="IPR047106">
    <property type="entry name" value="NFIL3-like_bZIP"/>
</dbReference>
<reference evidence="8" key="1">
    <citation type="submission" date="2024-06" db="EMBL/GenBank/DDBJ databases">
        <authorList>
            <person name="Liu X."/>
            <person name="Lenzi L."/>
            <person name="Haldenby T S."/>
            <person name="Uol C."/>
        </authorList>
    </citation>
    <scope>NUCLEOTIDE SEQUENCE</scope>
</reference>
<keyword evidence="5" id="KW-0539">Nucleus</keyword>
<feature type="region of interest" description="Disordered" evidence="6">
    <location>
        <begin position="196"/>
        <end position="285"/>
    </location>
</feature>
<feature type="compositionally biased region" description="Polar residues" evidence="6">
    <location>
        <begin position="522"/>
        <end position="539"/>
    </location>
</feature>
<dbReference type="PROSITE" id="PS00036">
    <property type="entry name" value="BZIP_BASIC"/>
    <property type="match status" value="1"/>
</dbReference>
<feature type="compositionally biased region" description="Basic and acidic residues" evidence="6">
    <location>
        <begin position="581"/>
        <end position="596"/>
    </location>
</feature>
<comment type="caution">
    <text evidence="8">The sequence shown here is derived from an EMBL/GenBank/DDBJ whole genome shotgun (WGS) entry which is preliminary data.</text>
</comment>
<feature type="region of interest" description="Disordered" evidence="6">
    <location>
        <begin position="653"/>
        <end position="701"/>
    </location>
</feature>
<feature type="domain" description="BZIP" evidence="7">
    <location>
        <begin position="96"/>
        <end position="146"/>
    </location>
</feature>
<keyword evidence="3" id="KW-0238">DNA-binding</keyword>
<feature type="region of interest" description="Disordered" evidence="6">
    <location>
        <begin position="440"/>
        <end position="481"/>
    </location>
</feature>
<name>A0AAV2TT84_CALDB</name>
<feature type="compositionally biased region" description="Basic and acidic residues" evidence="6">
    <location>
        <begin position="80"/>
        <end position="120"/>
    </location>
</feature>
<dbReference type="SUPFAM" id="SSF57959">
    <property type="entry name" value="Leucine zipper domain"/>
    <property type="match status" value="2"/>
</dbReference>
<dbReference type="PANTHER" id="PTHR15284:SF0">
    <property type="entry name" value="GH23983P"/>
    <property type="match status" value="1"/>
</dbReference>
<dbReference type="EMBL" id="CAXLJL010000745">
    <property type="protein sequence ID" value="CAL5140617.1"/>
    <property type="molecule type" value="Genomic_DNA"/>
</dbReference>
<comment type="similarity">
    <text evidence="1">Belongs to the bZIP family. NFIL3 subfamily.</text>
</comment>
<evidence type="ECO:0000313" key="9">
    <source>
        <dbReference type="Proteomes" id="UP001497525"/>
    </source>
</evidence>
<evidence type="ECO:0000259" key="7">
    <source>
        <dbReference type="PROSITE" id="PS50217"/>
    </source>
</evidence>
<feature type="compositionally biased region" description="Basic and acidic residues" evidence="6">
    <location>
        <begin position="470"/>
        <end position="481"/>
    </location>
</feature>
<dbReference type="Pfam" id="PF07716">
    <property type="entry name" value="bZIP_2"/>
    <property type="match status" value="2"/>
</dbReference>
<evidence type="ECO:0000256" key="1">
    <source>
        <dbReference type="ARBA" id="ARBA00006079"/>
    </source>
</evidence>
<dbReference type="GO" id="GO:0003677">
    <property type="term" value="F:DNA binding"/>
    <property type="evidence" value="ECO:0007669"/>
    <property type="project" value="UniProtKB-KW"/>
</dbReference>
<dbReference type="Gene3D" id="1.20.5.170">
    <property type="match status" value="2"/>
</dbReference>
<keyword evidence="4" id="KW-0804">Transcription</keyword>
<accession>A0AAV2TT84</accession>
<dbReference type="SMART" id="SM00338">
    <property type="entry name" value="BRLZ"/>
    <property type="match status" value="2"/>
</dbReference>
<evidence type="ECO:0000313" key="8">
    <source>
        <dbReference type="EMBL" id="CAL5140617.1"/>
    </source>
</evidence>
<evidence type="ECO:0000256" key="6">
    <source>
        <dbReference type="SAM" id="MobiDB-lite"/>
    </source>
</evidence>
<dbReference type="CDD" id="cd14686">
    <property type="entry name" value="bZIP"/>
    <property type="match status" value="1"/>
</dbReference>
<feature type="domain" description="BZIP" evidence="7">
    <location>
        <begin position="460"/>
        <end position="523"/>
    </location>
</feature>
<dbReference type="InterPro" id="IPR047229">
    <property type="entry name" value="NFIL3-like"/>
</dbReference>
<feature type="region of interest" description="Disordered" evidence="6">
    <location>
        <begin position="371"/>
        <end position="400"/>
    </location>
</feature>
<dbReference type="Proteomes" id="UP001497525">
    <property type="component" value="Unassembled WGS sequence"/>
</dbReference>
<feature type="region of interest" description="Disordered" evidence="6">
    <location>
        <begin position="43"/>
        <end position="120"/>
    </location>
</feature>
<feature type="compositionally biased region" description="Polar residues" evidence="6">
    <location>
        <begin position="201"/>
        <end position="211"/>
    </location>
</feature>
<feature type="compositionally biased region" description="Polar residues" evidence="6">
    <location>
        <begin position="43"/>
        <end position="61"/>
    </location>
</feature>
<proteinExistence type="inferred from homology"/>